<dbReference type="InterPro" id="IPR011322">
    <property type="entry name" value="N-reg_PII-like_a/b"/>
</dbReference>
<comment type="similarity">
    <text evidence="1">Belongs to the CutA family.</text>
</comment>
<dbReference type="Proteomes" id="UP000077961">
    <property type="component" value="Unassembled WGS sequence"/>
</dbReference>
<dbReference type="SUPFAM" id="SSF54913">
    <property type="entry name" value="GlnB-like"/>
    <property type="match status" value="1"/>
</dbReference>
<reference evidence="4 5" key="1">
    <citation type="submission" date="2016-04" db="EMBL/GenBank/DDBJ databases">
        <title>Reclassification of Paraburkholderia panaciterrae (Farh et al. 2015) Dobritsa &amp; Samadpour 2016 as a later homotypic synonym of Paraburkholderia ginsengiterrae (Farh et al. 2015) Dobritsa &amp; Samadpour 2016.</title>
        <authorList>
            <person name="Dobritsa A.P."/>
            <person name="Kutumbaka K."/>
            <person name="Samadpour M."/>
        </authorList>
    </citation>
    <scope>NUCLEOTIDE SEQUENCE [LARGE SCALE GENOMIC DNA]</scope>
    <source>
        <strain evidence="3 5">DCY85</strain>
        <strain evidence="2 4">DCY85-1</strain>
    </source>
</reference>
<dbReference type="PANTHER" id="PTHR23419:SF8">
    <property type="entry name" value="FI09726P"/>
    <property type="match status" value="1"/>
</dbReference>
<evidence type="ECO:0000313" key="3">
    <source>
        <dbReference type="EMBL" id="OAJ65093.1"/>
    </source>
</evidence>
<evidence type="ECO:0000256" key="1">
    <source>
        <dbReference type="ARBA" id="ARBA00010169"/>
    </source>
</evidence>
<dbReference type="Proteomes" id="UP000078116">
    <property type="component" value="Unassembled WGS sequence"/>
</dbReference>
<comment type="caution">
    <text evidence="3">The sequence shown here is derived from an EMBL/GenBank/DDBJ whole genome shotgun (WGS) entry which is preliminary data.</text>
</comment>
<dbReference type="AlphaFoldDB" id="A0A1A9NEW6"/>
<accession>A0A1A9NEW6</accession>
<protein>
    <submittedName>
        <fullName evidence="3">Cytochrome C biogenesis protein</fullName>
    </submittedName>
</protein>
<dbReference type="InterPro" id="IPR015867">
    <property type="entry name" value="N-reg_PII/ATP_PRibTrfase_C"/>
</dbReference>
<dbReference type="EMBL" id="LXKA01000065">
    <property type="protein sequence ID" value="OAJ65093.1"/>
    <property type="molecule type" value="Genomic_DNA"/>
</dbReference>
<sequence>MSMNVTLILTTVPDASVAQKLAEDALASRLCACVTQLGAVQSSYHWQGTIETAQEIQLLFKTSAARAHELEQYIQAHHPYDTPEILSWQATASAPYGQWITAETYRPLHV</sequence>
<dbReference type="EMBL" id="LXJZ01000129">
    <property type="protein sequence ID" value="OAJ59698.1"/>
    <property type="molecule type" value="Genomic_DNA"/>
</dbReference>
<evidence type="ECO:0000313" key="2">
    <source>
        <dbReference type="EMBL" id="OAJ59698.1"/>
    </source>
</evidence>
<name>A0A1A9NEW6_9BURK</name>
<organism evidence="3 5">
    <name type="scientific">Paraburkholderia ginsengiterrae</name>
    <dbReference type="NCBI Taxonomy" id="1462993"/>
    <lineage>
        <taxon>Bacteria</taxon>
        <taxon>Pseudomonadati</taxon>
        <taxon>Pseudomonadota</taxon>
        <taxon>Betaproteobacteria</taxon>
        <taxon>Burkholderiales</taxon>
        <taxon>Burkholderiaceae</taxon>
        <taxon>Paraburkholderia</taxon>
    </lineage>
</organism>
<dbReference type="Gene3D" id="3.30.70.120">
    <property type="match status" value="1"/>
</dbReference>
<dbReference type="PANTHER" id="PTHR23419">
    <property type="entry name" value="DIVALENT CATION TOLERANCE CUTA-RELATED"/>
    <property type="match status" value="1"/>
</dbReference>
<evidence type="ECO:0000313" key="4">
    <source>
        <dbReference type="Proteomes" id="UP000077961"/>
    </source>
</evidence>
<proteinExistence type="inferred from homology"/>
<keyword evidence="4" id="KW-1185">Reference proteome</keyword>
<dbReference type="InterPro" id="IPR004323">
    <property type="entry name" value="Ion_tolerance_CutA"/>
</dbReference>
<dbReference type="GO" id="GO:0010038">
    <property type="term" value="P:response to metal ion"/>
    <property type="evidence" value="ECO:0007669"/>
    <property type="project" value="InterPro"/>
</dbReference>
<dbReference type="Pfam" id="PF03091">
    <property type="entry name" value="CutA1"/>
    <property type="match status" value="1"/>
</dbReference>
<gene>
    <name evidence="2" type="ORF">A6V36_26655</name>
    <name evidence="3" type="ORF">A6V37_16865</name>
</gene>
<dbReference type="STRING" id="1462993.A6V36_26655"/>
<evidence type="ECO:0000313" key="5">
    <source>
        <dbReference type="Proteomes" id="UP000078116"/>
    </source>
</evidence>
<dbReference type="GO" id="GO:0005507">
    <property type="term" value="F:copper ion binding"/>
    <property type="evidence" value="ECO:0007669"/>
    <property type="project" value="TreeGrafter"/>
</dbReference>